<dbReference type="InterPro" id="IPR025476">
    <property type="entry name" value="Helitron_helicase-like"/>
</dbReference>
<feature type="domain" description="Helitron helicase-like" evidence="1">
    <location>
        <begin position="85"/>
        <end position="297"/>
    </location>
</feature>
<dbReference type="EMBL" id="JABBWM010000014">
    <property type="protein sequence ID" value="KAG2112595.1"/>
    <property type="molecule type" value="Genomic_DNA"/>
</dbReference>
<dbReference type="GeneID" id="64693331"/>
<name>A0A9P7FAR7_9AGAM</name>
<dbReference type="AlphaFoldDB" id="A0A9P7FAR7"/>
<evidence type="ECO:0000259" key="1">
    <source>
        <dbReference type="Pfam" id="PF14214"/>
    </source>
</evidence>
<gene>
    <name evidence="2" type="ORF">F5147DRAFT_572188</name>
</gene>
<reference evidence="2" key="1">
    <citation type="journal article" date="2020" name="New Phytol.">
        <title>Comparative genomics reveals dynamic genome evolution in host specialist ectomycorrhizal fungi.</title>
        <authorList>
            <person name="Lofgren L.A."/>
            <person name="Nguyen N.H."/>
            <person name="Vilgalys R."/>
            <person name="Ruytinx J."/>
            <person name="Liao H.L."/>
            <person name="Branco S."/>
            <person name="Kuo A."/>
            <person name="LaButti K."/>
            <person name="Lipzen A."/>
            <person name="Andreopoulos W."/>
            <person name="Pangilinan J."/>
            <person name="Riley R."/>
            <person name="Hundley H."/>
            <person name="Na H."/>
            <person name="Barry K."/>
            <person name="Grigoriev I.V."/>
            <person name="Stajich J.E."/>
            <person name="Kennedy P.G."/>
        </authorList>
    </citation>
    <scope>NUCLEOTIDE SEQUENCE</scope>
    <source>
        <strain evidence="2">FC423</strain>
    </source>
</reference>
<proteinExistence type="predicted"/>
<dbReference type="OrthoDB" id="432234at2759"/>
<evidence type="ECO:0000313" key="2">
    <source>
        <dbReference type="EMBL" id="KAG2112595.1"/>
    </source>
</evidence>
<feature type="non-terminal residue" evidence="2">
    <location>
        <position position="297"/>
    </location>
</feature>
<evidence type="ECO:0000313" key="3">
    <source>
        <dbReference type="Proteomes" id="UP000823399"/>
    </source>
</evidence>
<keyword evidence="3" id="KW-1185">Reference proteome</keyword>
<organism evidence="2 3">
    <name type="scientific">Suillus discolor</name>
    <dbReference type="NCBI Taxonomy" id="1912936"/>
    <lineage>
        <taxon>Eukaryota</taxon>
        <taxon>Fungi</taxon>
        <taxon>Dikarya</taxon>
        <taxon>Basidiomycota</taxon>
        <taxon>Agaricomycotina</taxon>
        <taxon>Agaricomycetes</taxon>
        <taxon>Agaricomycetidae</taxon>
        <taxon>Boletales</taxon>
        <taxon>Suillineae</taxon>
        <taxon>Suillaceae</taxon>
        <taxon>Suillus</taxon>
    </lineage>
</organism>
<comment type="caution">
    <text evidence="2">The sequence shown here is derived from an EMBL/GenBank/DDBJ whole genome shotgun (WGS) entry which is preliminary data.</text>
</comment>
<protein>
    <recommendedName>
        <fullName evidence="1">Helitron helicase-like domain-containing protein</fullName>
    </recommendedName>
</protein>
<accession>A0A9P7FAR7</accession>
<dbReference type="Proteomes" id="UP000823399">
    <property type="component" value="Unassembled WGS sequence"/>
</dbReference>
<dbReference type="RefSeq" id="XP_041295394.1">
    <property type="nucleotide sequence ID" value="XM_041431072.1"/>
</dbReference>
<dbReference type="Pfam" id="PF14214">
    <property type="entry name" value="Helitron_like_N"/>
    <property type="match status" value="1"/>
</dbReference>
<sequence>MGVSDPECDKVSGRSFTASALRNLLPAASSETVPDLIIHHSGNAVPEYKNPSYFPGMYPTLFPYGIGGFEIKSRPTALAFHRQAQYCLSISDRSFRYHNSFLFVVLNILQRRQAHLQTHFSVSKSNFDSVARSLTSVSASTLQRLASQLERECKLSNLTSEEKTALALLQQVNTLSARIPGSQASKIFVRNEIRNYFGYFGLPHIFFTFNPCAAHSPIFQVIYGDKSVDLSSRFPTMPTGPERAARLARDPVAAADFFEFSFKCLFRDLFGWDFDHERSSESGGILGRIRAFYGTTE</sequence>